<feature type="transmembrane region" description="Helical" evidence="5">
    <location>
        <begin position="33"/>
        <end position="51"/>
    </location>
</feature>
<dbReference type="Proteomes" id="UP000031433">
    <property type="component" value="Unassembled WGS sequence"/>
</dbReference>
<feature type="transmembrane region" description="Helical" evidence="5">
    <location>
        <begin position="356"/>
        <end position="387"/>
    </location>
</feature>
<keyword evidence="3 5" id="KW-1133">Transmembrane helix</keyword>
<comment type="caution">
    <text evidence="8">The sequence shown here is derived from an EMBL/GenBank/DDBJ whole genome shotgun (WGS) entry which is preliminary data.</text>
</comment>
<dbReference type="PANTHER" id="PTHR22773">
    <property type="entry name" value="NADH DEHYDROGENASE"/>
    <property type="match status" value="1"/>
</dbReference>
<evidence type="ECO:0000313" key="8">
    <source>
        <dbReference type="EMBL" id="KIE43714.1"/>
    </source>
</evidence>
<dbReference type="GO" id="GO:0008137">
    <property type="term" value="F:NADH dehydrogenase (ubiquinone) activity"/>
    <property type="evidence" value="ECO:0007669"/>
    <property type="project" value="InterPro"/>
</dbReference>
<dbReference type="GO" id="GO:0012505">
    <property type="term" value="C:endomembrane system"/>
    <property type="evidence" value="ECO:0007669"/>
    <property type="project" value="UniProtKB-SubCell"/>
</dbReference>
<dbReference type="HAMAP" id="MF_00445">
    <property type="entry name" value="NDH1_NuoN_1"/>
    <property type="match status" value="1"/>
</dbReference>
<feature type="transmembrane region" description="Helical" evidence="5">
    <location>
        <begin position="124"/>
        <end position="141"/>
    </location>
</feature>
<dbReference type="AlphaFoldDB" id="A0A0C1TS70"/>
<evidence type="ECO:0000256" key="5">
    <source>
        <dbReference type="HAMAP-Rule" id="MF_00445"/>
    </source>
</evidence>
<feature type="domain" description="NADH:quinone oxidoreductase/Mrp antiporter transmembrane" evidence="7">
    <location>
        <begin position="118"/>
        <end position="403"/>
    </location>
</feature>
<name>A0A0C1TS70_9BACT</name>
<evidence type="ECO:0000256" key="4">
    <source>
        <dbReference type="ARBA" id="ARBA00023136"/>
    </source>
</evidence>
<dbReference type="GO" id="GO:0048038">
    <property type="term" value="F:quinone binding"/>
    <property type="evidence" value="ECO:0007669"/>
    <property type="project" value="UniProtKB-KW"/>
</dbReference>
<dbReference type="NCBIfam" id="TIGR01770">
    <property type="entry name" value="NDH_I_N"/>
    <property type="match status" value="1"/>
</dbReference>
<dbReference type="EC" id="7.1.1.-" evidence="5"/>
<feature type="transmembrane region" description="Helical" evidence="5">
    <location>
        <begin position="6"/>
        <end position="26"/>
    </location>
</feature>
<dbReference type="GO" id="GO:0042773">
    <property type="term" value="P:ATP synthesis coupled electron transport"/>
    <property type="evidence" value="ECO:0007669"/>
    <property type="project" value="InterPro"/>
</dbReference>
<comment type="function">
    <text evidence="5">NDH-1 shuttles electrons from NADH, via FMN and iron-sulfur (Fe-S) centers, to quinones in the respiratory chain. The immediate electron acceptor for the enzyme in this species is believed to be ubiquinone. Couples the redox reaction to proton translocation (for every two electrons transferred, four hydrogen ions are translocated across the cytoplasmic membrane), and thus conserves the redox energy in a proton gradient.</text>
</comment>
<organism evidence="8 9">
    <name type="scientific">Geobacter soli</name>
    <dbReference type="NCBI Taxonomy" id="1510391"/>
    <lineage>
        <taxon>Bacteria</taxon>
        <taxon>Pseudomonadati</taxon>
        <taxon>Thermodesulfobacteriota</taxon>
        <taxon>Desulfuromonadia</taxon>
        <taxon>Geobacterales</taxon>
        <taxon>Geobacteraceae</taxon>
        <taxon>Geobacter</taxon>
    </lineage>
</organism>
<keyword evidence="9" id="KW-1185">Reference proteome</keyword>
<evidence type="ECO:0000256" key="6">
    <source>
        <dbReference type="RuleBase" id="RU000320"/>
    </source>
</evidence>
<feature type="transmembrane region" description="Helical" evidence="5">
    <location>
        <begin position="230"/>
        <end position="250"/>
    </location>
</feature>
<keyword evidence="5" id="KW-1278">Translocase</keyword>
<feature type="transmembrane region" description="Helical" evidence="5">
    <location>
        <begin position="186"/>
        <end position="209"/>
    </location>
</feature>
<protein>
    <recommendedName>
        <fullName evidence="5">NADH-quinone oxidoreductase subunit N</fullName>
        <ecNumber evidence="5">7.1.1.-</ecNumber>
    </recommendedName>
    <alternativeName>
        <fullName evidence="5">NADH dehydrogenase I subunit N</fullName>
    </alternativeName>
    <alternativeName>
        <fullName evidence="5">NDH-1 subunit N</fullName>
    </alternativeName>
</protein>
<keyword evidence="5" id="KW-0520">NAD</keyword>
<gene>
    <name evidence="5" type="primary">nuoN</name>
    <name evidence="8" type="ORF">SE37_14300</name>
</gene>
<feature type="transmembrane region" description="Helical" evidence="5">
    <location>
        <begin position="262"/>
        <end position="281"/>
    </location>
</feature>
<reference evidence="8 9" key="1">
    <citation type="submission" date="2015-01" db="EMBL/GenBank/DDBJ databases">
        <title>Genome sequence of the anaerobic bacterium Geobacter soli GSS01, a dissimilatory Fe(III) reducer from soil.</title>
        <authorList>
            <person name="Yang G."/>
            <person name="Zhou S."/>
        </authorList>
    </citation>
    <scope>NUCLEOTIDE SEQUENCE [LARGE SCALE GENOMIC DNA]</scope>
    <source>
        <strain evidence="8 9">GSS01</strain>
    </source>
</reference>
<evidence type="ECO:0000256" key="1">
    <source>
        <dbReference type="ARBA" id="ARBA00004127"/>
    </source>
</evidence>
<dbReference type="Pfam" id="PF00361">
    <property type="entry name" value="Proton_antipo_M"/>
    <property type="match status" value="1"/>
</dbReference>
<keyword evidence="5" id="KW-0830">Ubiquinone</keyword>
<evidence type="ECO:0000256" key="2">
    <source>
        <dbReference type="ARBA" id="ARBA00022692"/>
    </source>
</evidence>
<keyword evidence="5" id="KW-1003">Cell membrane</keyword>
<dbReference type="GO" id="GO:0050136">
    <property type="term" value="F:NADH dehydrogenase (quinone) (non-electrogenic) activity"/>
    <property type="evidence" value="ECO:0007669"/>
    <property type="project" value="UniProtKB-UniRule"/>
</dbReference>
<dbReference type="GO" id="GO:0005886">
    <property type="term" value="C:plasma membrane"/>
    <property type="evidence" value="ECO:0007669"/>
    <property type="project" value="UniProtKB-SubCell"/>
</dbReference>
<dbReference type="InterPro" id="IPR001750">
    <property type="entry name" value="ND/Mrp_TM"/>
</dbReference>
<dbReference type="EMBL" id="JXBL01000001">
    <property type="protein sequence ID" value="KIE43714.1"/>
    <property type="molecule type" value="Genomic_DNA"/>
</dbReference>
<dbReference type="InterPro" id="IPR010096">
    <property type="entry name" value="NADH-Q_OxRdtase_suN/2"/>
</dbReference>
<comment type="similarity">
    <text evidence="5">Belongs to the complex I subunit 2 family.</text>
</comment>
<comment type="catalytic activity">
    <reaction evidence="5">
        <text>a quinone + NADH + 5 H(+)(in) = a quinol + NAD(+) + 4 H(+)(out)</text>
        <dbReference type="Rhea" id="RHEA:57888"/>
        <dbReference type="ChEBI" id="CHEBI:15378"/>
        <dbReference type="ChEBI" id="CHEBI:24646"/>
        <dbReference type="ChEBI" id="CHEBI:57540"/>
        <dbReference type="ChEBI" id="CHEBI:57945"/>
        <dbReference type="ChEBI" id="CHEBI:132124"/>
    </reaction>
</comment>
<comment type="subcellular location">
    <subcellularLocation>
        <location evidence="5">Cell membrane</location>
        <topology evidence="5">Multi-pass membrane protein</topology>
    </subcellularLocation>
    <subcellularLocation>
        <location evidence="1">Endomembrane system</location>
        <topology evidence="1">Multi-pass membrane protein</topology>
    </subcellularLocation>
    <subcellularLocation>
        <location evidence="6">Membrane</location>
        <topology evidence="6">Multi-pass membrane protein</topology>
    </subcellularLocation>
</comment>
<comment type="subunit">
    <text evidence="5">NDH-1 is composed of 14 different subunits. Subunits NuoA, H, J, K, L, M, N constitute the membrane sector of the complex.</text>
</comment>
<evidence type="ECO:0000259" key="7">
    <source>
        <dbReference type="Pfam" id="PF00361"/>
    </source>
</evidence>
<feature type="transmembrane region" description="Helical" evidence="5">
    <location>
        <begin position="71"/>
        <end position="88"/>
    </location>
</feature>
<proteinExistence type="inferred from homology"/>
<feature type="transmembrane region" description="Helical" evidence="5">
    <location>
        <begin position="153"/>
        <end position="174"/>
    </location>
</feature>
<dbReference type="RefSeq" id="WP_039647447.1">
    <property type="nucleotide sequence ID" value="NZ_JXBL01000001.1"/>
</dbReference>
<keyword evidence="5" id="KW-0874">Quinone</keyword>
<feature type="transmembrane region" description="Helical" evidence="5">
    <location>
        <begin position="393"/>
        <end position="411"/>
    </location>
</feature>
<keyword evidence="4 5" id="KW-0472">Membrane</keyword>
<keyword evidence="2 5" id="KW-0812">Transmembrane</keyword>
<feature type="transmembrane region" description="Helical" evidence="5">
    <location>
        <begin position="314"/>
        <end position="335"/>
    </location>
</feature>
<evidence type="ECO:0000313" key="9">
    <source>
        <dbReference type="Proteomes" id="UP000031433"/>
    </source>
</evidence>
<accession>A0A0C1TS70</accession>
<keyword evidence="5" id="KW-0813">Transport</keyword>
<evidence type="ECO:0000256" key="3">
    <source>
        <dbReference type="ARBA" id="ARBA00022989"/>
    </source>
</evidence>
<sequence length="466" mass="47763">MTIADLWTIMPLLLLACGSVLVLILGAIVPGRYGTAIGVAVCAGAALWALQTPPRPLAPTLGVAFTPFARSFVVLFAVTALLSLLLAHDHADRQGLEGEEYPATILFGAFGMGVVASAANFLTLFLGLEALTFAFYILVAYDRNRPASGEAGLKYLLMGAVSAAFVAFGIALLYGATGSLEIGRAVAASAAGGGIALAGWGLLLAGLAFKVSLAPAHLWTPDVYQGGPTPVTAFLAAGSKGAAIALFLLILPPLGGIGPLRAPLWGLALLSMAVGNLAALLQPNVKRMLAYSSVAQMGYVALALLSGGRGYEAAAFYAVAYGVMSLAAFGALASLEQERPLEQVDELRGIGYRQPFQGVVLAVTMFALAGIPPTVGFAGKFAIFFAALRAGETPLAIIGILTAAASAYYYLRVVVNLYMKPAEEAAPGPLPTPAEAVCLGTVTVAILALGVWPGPLFDLVAAILKA</sequence>